<proteinExistence type="predicted"/>
<gene>
    <name evidence="1" type="ORF">AWC07_10060</name>
</gene>
<sequence>MSQHQPQQIVDHRAKQRLGLLRQVFEGLRQVELGGARAQRCLQGGPAQRHRRAGEALDQ</sequence>
<name>A0A1X1VCL7_MYCGS</name>
<dbReference type="Proteomes" id="UP000193738">
    <property type="component" value="Unassembled WGS sequence"/>
</dbReference>
<dbReference type="EMBL" id="LQOX01000115">
    <property type="protein sequence ID" value="ORV66800.1"/>
    <property type="molecule type" value="Genomic_DNA"/>
</dbReference>
<evidence type="ECO:0000313" key="1">
    <source>
        <dbReference type="EMBL" id="ORV66800.1"/>
    </source>
</evidence>
<comment type="caution">
    <text evidence="1">The sequence shown here is derived from an EMBL/GenBank/DDBJ whole genome shotgun (WGS) entry which is preliminary data.</text>
</comment>
<accession>A0A1X1VCL7</accession>
<keyword evidence="2" id="KW-1185">Reference proteome</keyword>
<organism evidence="1 2">
    <name type="scientific">Mycobacterium gastri</name>
    <dbReference type="NCBI Taxonomy" id="1777"/>
    <lineage>
        <taxon>Bacteria</taxon>
        <taxon>Bacillati</taxon>
        <taxon>Actinomycetota</taxon>
        <taxon>Actinomycetes</taxon>
        <taxon>Mycobacteriales</taxon>
        <taxon>Mycobacteriaceae</taxon>
        <taxon>Mycobacterium</taxon>
    </lineage>
</organism>
<dbReference type="AlphaFoldDB" id="A0A1X1VCL7"/>
<protein>
    <submittedName>
        <fullName evidence="1">Uncharacterized protein</fullName>
    </submittedName>
</protein>
<evidence type="ECO:0000313" key="2">
    <source>
        <dbReference type="Proteomes" id="UP000193738"/>
    </source>
</evidence>
<dbReference type="STRING" id="1777.AWC07_10060"/>
<reference evidence="1 2" key="1">
    <citation type="submission" date="2016-01" db="EMBL/GenBank/DDBJ databases">
        <title>The new phylogeny of the genus Mycobacterium.</title>
        <authorList>
            <person name="Tarcisio F."/>
            <person name="Conor M."/>
            <person name="Antonella G."/>
            <person name="Elisabetta G."/>
            <person name="Giulia F.S."/>
            <person name="Sara T."/>
            <person name="Anna F."/>
            <person name="Clotilde B."/>
            <person name="Roberto B."/>
            <person name="Veronica D.S."/>
            <person name="Fabio R."/>
            <person name="Monica P."/>
            <person name="Olivier J."/>
            <person name="Enrico T."/>
            <person name="Nicola S."/>
        </authorList>
    </citation>
    <scope>NUCLEOTIDE SEQUENCE [LARGE SCALE GENOMIC DNA]</scope>
    <source>
        <strain evidence="1 2">DSM 43505</strain>
    </source>
</reference>